<keyword evidence="3" id="KW-1185">Reference proteome</keyword>
<dbReference type="EMBL" id="QMFZ01000012">
    <property type="protein sequence ID" value="RBB39000.1"/>
    <property type="molecule type" value="Genomic_DNA"/>
</dbReference>
<evidence type="ECO:0000313" key="2">
    <source>
        <dbReference type="EMBL" id="RBB39000.1"/>
    </source>
</evidence>
<proteinExistence type="predicted"/>
<comment type="caution">
    <text evidence="2">The sequence shown here is derived from an EMBL/GenBank/DDBJ whole genome shotgun (WGS) entry which is preliminary data.</text>
</comment>
<dbReference type="AlphaFoldDB" id="A0A365QVZ1"/>
<evidence type="ECO:0000256" key="1">
    <source>
        <dbReference type="SAM" id="Phobius"/>
    </source>
</evidence>
<dbReference type="Pfam" id="PF14373">
    <property type="entry name" value="Imm_superinfect"/>
    <property type="match status" value="1"/>
</dbReference>
<reference evidence="2 3" key="1">
    <citation type="submission" date="2018-06" db="EMBL/GenBank/DDBJ databases">
        <title>Draft genome sequence of Burkholderia reimsis strain BE51 isolated from a French agricultural soil.</title>
        <authorList>
            <person name="Esmaeel Q."/>
        </authorList>
    </citation>
    <scope>NUCLEOTIDE SEQUENCE [LARGE SCALE GENOMIC DNA]</scope>
    <source>
        <strain evidence="2 3">BE51</strain>
    </source>
</reference>
<evidence type="ECO:0000313" key="3">
    <source>
        <dbReference type="Proteomes" id="UP000252458"/>
    </source>
</evidence>
<name>A0A365QVZ1_9BURK</name>
<gene>
    <name evidence="2" type="ORF">DPV79_16090</name>
</gene>
<feature type="transmembrane region" description="Helical" evidence="1">
    <location>
        <begin position="38"/>
        <end position="60"/>
    </location>
</feature>
<accession>A0A365QVZ1</accession>
<dbReference type="RefSeq" id="WP_113045953.1">
    <property type="nucleotide sequence ID" value="NZ_QMFZ01000012.1"/>
</dbReference>
<keyword evidence="1" id="KW-0472">Membrane</keyword>
<sequence>MDALNGIVSALATMAVVFAIYFAPAITAYRRNHPDYRAIATLNLCLGWTAIGWVIALVWAQKSFK</sequence>
<dbReference type="InterPro" id="IPR016410">
    <property type="entry name" value="Phage_imm"/>
</dbReference>
<keyword evidence="1" id="KW-1133">Transmembrane helix</keyword>
<dbReference type="Proteomes" id="UP000252458">
    <property type="component" value="Unassembled WGS sequence"/>
</dbReference>
<protein>
    <recommendedName>
        <fullName evidence="4">Superinfection immunity protein</fullName>
    </recommendedName>
</protein>
<evidence type="ECO:0008006" key="4">
    <source>
        <dbReference type="Google" id="ProtNLM"/>
    </source>
</evidence>
<organism evidence="2 3">
    <name type="scientific">Burkholderia reimsis</name>
    <dbReference type="NCBI Taxonomy" id="2234132"/>
    <lineage>
        <taxon>Bacteria</taxon>
        <taxon>Pseudomonadati</taxon>
        <taxon>Pseudomonadota</taxon>
        <taxon>Betaproteobacteria</taxon>
        <taxon>Burkholderiales</taxon>
        <taxon>Burkholderiaceae</taxon>
        <taxon>Burkholderia</taxon>
    </lineage>
</organism>
<keyword evidence="1" id="KW-0812">Transmembrane</keyword>
<feature type="transmembrane region" description="Helical" evidence="1">
    <location>
        <begin position="6"/>
        <end position="26"/>
    </location>
</feature>